<reference evidence="1" key="1">
    <citation type="submission" date="2014-09" db="EMBL/GenBank/DDBJ databases">
        <authorList>
            <person name="Magalhaes I.L.F."/>
            <person name="Oliveira U."/>
            <person name="Santos F.R."/>
            <person name="Vidigal T.H.D.A."/>
            <person name="Brescovit A.D."/>
            <person name="Santos A.J."/>
        </authorList>
    </citation>
    <scope>NUCLEOTIDE SEQUENCE</scope>
    <source>
        <tissue evidence="1">Shoot tissue taken approximately 20 cm above the soil surface</tissue>
    </source>
</reference>
<organism evidence="1">
    <name type="scientific">Arundo donax</name>
    <name type="common">Giant reed</name>
    <name type="synonym">Donax arundinaceus</name>
    <dbReference type="NCBI Taxonomy" id="35708"/>
    <lineage>
        <taxon>Eukaryota</taxon>
        <taxon>Viridiplantae</taxon>
        <taxon>Streptophyta</taxon>
        <taxon>Embryophyta</taxon>
        <taxon>Tracheophyta</taxon>
        <taxon>Spermatophyta</taxon>
        <taxon>Magnoliopsida</taxon>
        <taxon>Liliopsida</taxon>
        <taxon>Poales</taxon>
        <taxon>Poaceae</taxon>
        <taxon>PACMAD clade</taxon>
        <taxon>Arundinoideae</taxon>
        <taxon>Arundineae</taxon>
        <taxon>Arundo</taxon>
    </lineage>
</organism>
<sequence length="54" mass="6250">MEMLLVHENPVPRVASKQVGSEMHSDYSTKKLKTFSHQFPNVSFHLLFQAFVKC</sequence>
<name>A0A0A9DKV6_ARUDO</name>
<dbReference type="AlphaFoldDB" id="A0A0A9DKV6"/>
<evidence type="ECO:0000313" key="1">
    <source>
        <dbReference type="EMBL" id="JAD88431.1"/>
    </source>
</evidence>
<accession>A0A0A9DKV6</accession>
<protein>
    <submittedName>
        <fullName evidence="1">Uncharacterized protein</fullName>
    </submittedName>
</protein>
<dbReference type="EMBL" id="GBRH01209464">
    <property type="protein sequence ID" value="JAD88431.1"/>
    <property type="molecule type" value="Transcribed_RNA"/>
</dbReference>
<reference evidence="1" key="2">
    <citation type="journal article" date="2015" name="Data Brief">
        <title>Shoot transcriptome of the giant reed, Arundo donax.</title>
        <authorList>
            <person name="Barrero R.A."/>
            <person name="Guerrero F.D."/>
            <person name="Moolhuijzen P."/>
            <person name="Goolsby J.A."/>
            <person name="Tidwell J."/>
            <person name="Bellgard S.E."/>
            <person name="Bellgard M.I."/>
        </authorList>
    </citation>
    <scope>NUCLEOTIDE SEQUENCE</scope>
    <source>
        <tissue evidence="1">Shoot tissue taken approximately 20 cm above the soil surface</tissue>
    </source>
</reference>
<proteinExistence type="predicted"/>